<name>A0A5J4KJD9_9CHLR</name>
<gene>
    <name evidence="1" type="ORF">KDW_04330</name>
</gene>
<sequence>MTLNPYTQQQELLVIRDPMHDNTLGDAHGYHWMDDVHDGNPGSAATKGCYFADHMYHVSTSDQSSSHTEVYCLNGGTRFSDFTYQVKVSVQQGHLGGIIFRQSPHAHFYAFLVSDTGDFILFSSANSDATVLARSVSSSINQRLGAANLLAVVAHGSKLDLFINQHHVASVTDAAYSTGLIGTIALSDDVSQRTDIAFADASIWIPSR</sequence>
<dbReference type="Proteomes" id="UP000326912">
    <property type="component" value="Unassembled WGS sequence"/>
</dbReference>
<comment type="caution">
    <text evidence="1">The sequence shown here is derived from an EMBL/GenBank/DDBJ whole genome shotgun (WGS) entry which is preliminary data.</text>
</comment>
<accession>A0A5J4KJD9</accession>
<reference evidence="1 2" key="1">
    <citation type="submission" date="2019-10" db="EMBL/GenBank/DDBJ databases">
        <title>Dictyobacter vulcani sp. nov., within the class Ktedonobacteria, isolated from soil of volcanic Mt. Zao.</title>
        <authorList>
            <person name="Zheng Y."/>
            <person name="Wang C.M."/>
            <person name="Sakai Y."/>
            <person name="Abe K."/>
            <person name="Yokota A."/>
            <person name="Yabe S."/>
        </authorList>
    </citation>
    <scope>NUCLEOTIDE SEQUENCE [LARGE SCALE GENOMIC DNA]</scope>
    <source>
        <strain evidence="1 2">W12</strain>
    </source>
</reference>
<evidence type="ECO:0000313" key="2">
    <source>
        <dbReference type="Proteomes" id="UP000326912"/>
    </source>
</evidence>
<keyword evidence="2" id="KW-1185">Reference proteome</keyword>
<dbReference type="EMBL" id="BKZW01000001">
    <property type="protein sequence ID" value="GER86271.1"/>
    <property type="molecule type" value="Genomic_DNA"/>
</dbReference>
<evidence type="ECO:0008006" key="3">
    <source>
        <dbReference type="Google" id="ProtNLM"/>
    </source>
</evidence>
<dbReference type="Gene3D" id="2.60.120.560">
    <property type="entry name" value="Exo-inulinase, domain 1"/>
    <property type="match status" value="1"/>
</dbReference>
<dbReference type="AlphaFoldDB" id="A0A5J4KJD9"/>
<protein>
    <recommendedName>
        <fullName evidence="3">3-keto-disaccharide hydrolase domain-containing protein</fullName>
    </recommendedName>
</protein>
<organism evidence="1 2">
    <name type="scientific">Dictyobacter vulcani</name>
    <dbReference type="NCBI Taxonomy" id="2607529"/>
    <lineage>
        <taxon>Bacteria</taxon>
        <taxon>Bacillati</taxon>
        <taxon>Chloroflexota</taxon>
        <taxon>Ktedonobacteria</taxon>
        <taxon>Ktedonobacterales</taxon>
        <taxon>Dictyobacteraceae</taxon>
        <taxon>Dictyobacter</taxon>
    </lineage>
</organism>
<proteinExistence type="predicted"/>
<evidence type="ECO:0000313" key="1">
    <source>
        <dbReference type="EMBL" id="GER86271.1"/>
    </source>
</evidence>